<keyword evidence="1" id="KW-0812">Transmembrane</keyword>
<comment type="caution">
    <text evidence="2">The sequence shown here is derived from an EMBL/GenBank/DDBJ whole genome shotgun (WGS) entry which is preliminary data.</text>
</comment>
<sequence length="139" mass="15517">MRLPEFSVRRPVTTLMTFLVVIIIGGVCLWQLPIDMLPEMDIPVITVITTYEGAAPEDVEAKVTDTLEQFLSTIPDLKHISSKSKEGVSVIALGFEWDTELNTRANEVRDAVGMAKIHLPDEVDEPRVLKLNIANFPIM</sequence>
<dbReference type="SUPFAM" id="SSF82693">
    <property type="entry name" value="Multidrug efflux transporter AcrB pore domain, PN1, PN2, PC1 and PC2 subdomains"/>
    <property type="match status" value="1"/>
</dbReference>
<evidence type="ECO:0008006" key="3">
    <source>
        <dbReference type="Google" id="ProtNLM"/>
    </source>
</evidence>
<dbReference type="GO" id="GO:0005886">
    <property type="term" value="C:plasma membrane"/>
    <property type="evidence" value="ECO:0007669"/>
    <property type="project" value="TreeGrafter"/>
</dbReference>
<dbReference type="Gene3D" id="1.20.1640.10">
    <property type="entry name" value="Multidrug efflux transporter AcrB transmembrane domain"/>
    <property type="match status" value="1"/>
</dbReference>
<dbReference type="EMBL" id="BARS01021825">
    <property type="protein sequence ID" value="GAG08088.1"/>
    <property type="molecule type" value="Genomic_DNA"/>
</dbReference>
<name>X0V6H6_9ZZZZ</name>
<dbReference type="AlphaFoldDB" id="X0V6H6"/>
<protein>
    <recommendedName>
        <fullName evidence="3">Acriflavin resistance protein</fullName>
    </recommendedName>
</protein>
<dbReference type="InterPro" id="IPR001036">
    <property type="entry name" value="Acrflvin-R"/>
</dbReference>
<feature type="non-terminal residue" evidence="2">
    <location>
        <position position="139"/>
    </location>
</feature>
<accession>X0V6H6</accession>
<dbReference type="Gene3D" id="3.30.70.1430">
    <property type="entry name" value="Multidrug efflux transporter AcrB pore domain"/>
    <property type="match status" value="1"/>
</dbReference>
<evidence type="ECO:0000256" key="1">
    <source>
        <dbReference type="SAM" id="Phobius"/>
    </source>
</evidence>
<keyword evidence="1" id="KW-1133">Transmembrane helix</keyword>
<keyword evidence="1" id="KW-0472">Membrane</keyword>
<dbReference type="Pfam" id="PF00873">
    <property type="entry name" value="ACR_tran"/>
    <property type="match status" value="1"/>
</dbReference>
<dbReference type="PANTHER" id="PTHR32063:SF0">
    <property type="entry name" value="SWARMING MOTILITY PROTEIN SWRC"/>
    <property type="match status" value="1"/>
</dbReference>
<evidence type="ECO:0000313" key="2">
    <source>
        <dbReference type="EMBL" id="GAG08088.1"/>
    </source>
</evidence>
<proteinExistence type="predicted"/>
<organism evidence="2">
    <name type="scientific">marine sediment metagenome</name>
    <dbReference type="NCBI Taxonomy" id="412755"/>
    <lineage>
        <taxon>unclassified sequences</taxon>
        <taxon>metagenomes</taxon>
        <taxon>ecological metagenomes</taxon>
    </lineage>
</organism>
<dbReference type="PRINTS" id="PR00702">
    <property type="entry name" value="ACRIFLAVINRP"/>
</dbReference>
<reference evidence="2" key="1">
    <citation type="journal article" date="2014" name="Front. Microbiol.">
        <title>High frequency of phylogenetically diverse reductive dehalogenase-homologous genes in deep subseafloor sedimentary metagenomes.</title>
        <authorList>
            <person name="Kawai M."/>
            <person name="Futagami T."/>
            <person name="Toyoda A."/>
            <person name="Takaki Y."/>
            <person name="Nishi S."/>
            <person name="Hori S."/>
            <person name="Arai W."/>
            <person name="Tsubouchi T."/>
            <person name="Morono Y."/>
            <person name="Uchiyama I."/>
            <person name="Ito T."/>
            <person name="Fujiyama A."/>
            <person name="Inagaki F."/>
            <person name="Takami H."/>
        </authorList>
    </citation>
    <scope>NUCLEOTIDE SEQUENCE</scope>
    <source>
        <strain evidence="2">Expedition CK06-06</strain>
    </source>
</reference>
<dbReference type="PANTHER" id="PTHR32063">
    <property type="match status" value="1"/>
</dbReference>
<gene>
    <name evidence="2" type="ORF">S01H1_34993</name>
</gene>
<feature type="transmembrane region" description="Helical" evidence="1">
    <location>
        <begin position="12"/>
        <end position="32"/>
    </location>
</feature>
<dbReference type="GO" id="GO:0042910">
    <property type="term" value="F:xenobiotic transmembrane transporter activity"/>
    <property type="evidence" value="ECO:0007669"/>
    <property type="project" value="TreeGrafter"/>
</dbReference>